<dbReference type="Proteomes" id="UP001597034">
    <property type="component" value="Unassembled WGS sequence"/>
</dbReference>
<keyword evidence="3" id="KW-1185">Reference proteome</keyword>
<evidence type="ECO:0000313" key="3">
    <source>
        <dbReference type="Proteomes" id="UP001597034"/>
    </source>
</evidence>
<dbReference type="EMBL" id="JBHUDO010000004">
    <property type="protein sequence ID" value="MFD1647795.1"/>
    <property type="molecule type" value="Genomic_DNA"/>
</dbReference>
<comment type="caution">
    <text evidence="2">The sequence shown here is derived from an EMBL/GenBank/DDBJ whole genome shotgun (WGS) entry which is preliminary data.</text>
</comment>
<feature type="region of interest" description="Disordered" evidence="1">
    <location>
        <begin position="15"/>
        <end position="40"/>
    </location>
</feature>
<sequence>MSGRLSEDDWRRIERFAKTPAYKRQPEQLLPEGEEEADAE</sequence>
<organism evidence="2 3">
    <name type="scientific">Haloarchaeobius litoreus</name>
    <dbReference type="NCBI Taxonomy" id="755306"/>
    <lineage>
        <taxon>Archaea</taxon>
        <taxon>Methanobacteriati</taxon>
        <taxon>Methanobacteriota</taxon>
        <taxon>Stenosarchaea group</taxon>
        <taxon>Halobacteria</taxon>
        <taxon>Halobacteriales</taxon>
        <taxon>Halorubellaceae</taxon>
        <taxon>Haloarchaeobius</taxon>
    </lineage>
</organism>
<proteinExistence type="predicted"/>
<accession>A0ABD6DR41</accession>
<evidence type="ECO:0000256" key="1">
    <source>
        <dbReference type="SAM" id="MobiDB-lite"/>
    </source>
</evidence>
<evidence type="ECO:0008006" key="4">
    <source>
        <dbReference type="Google" id="ProtNLM"/>
    </source>
</evidence>
<dbReference type="AlphaFoldDB" id="A0ABD6DR41"/>
<gene>
    <name evidence="2" type="ORF">ACFSBL_19050</name>
</gene>
<name>A0ABD6DR41_9EURY</name>
<reference evidence="2 3" key="1">
    <citation type="journal article" date="2019" name="Int. J. Syst. Evol. Microbiol.">
        <title>The Global Catalogue of Microorganisms (GCM) 10K type strain sequencing project: providing services to taxonomists for standard genome sequencing and annotation.</title>
        <authorList>
            <consortium name="The Broad Institute Genomics Platform"/>
            <consortium name="The Broad Institute Genome Sequencing Center for Infectious Disease"/>
            <person name="Wu L."/>
            <person name="Ma J."/>
        </authorList>
    </citation>
    <scope>NUCLEOTIDE SEQUENCE [LARGE SCALE GENOMIC DNA]</scope>
    <source>
        <strain evidence="2 3">CGMCC 1.10390</strain>
    </source>
</reference>
<evidence type="ECO:0000313" key="2">
    <source>
        <dbReference type="EMBL" id="MFD1647795.1"/>
    </source>
</evidence>
<protein>
    <recommendedName>
        <fullName evidence="4">Transposase</fullName>
    </recommendedName>
</protein>
<dbReference type="RefSeq" id="WP_256401727.1">
    <property type="nucleotide sequence ID" value="NZ_JANHJR010000004.1"/>
</dbReference>